<dbReference type="EMBL" id="KI894019">
    <property type="protein sequence ID" value="OCF27056.1"/>
    <property type="molecule type" value="Genomic_DNA"/>
</dbReference>
<name>A0A1B9G7Q7_9TREE</name>
<feature type="signal peptide" evidence="1">
    <location>
        <begin position="1"/>
        <end position="22"/>
    </location>
</feature>
<dbReference type="GeneID" id="30206290"/>
<accession>A0A1B9G7Q7</accession>
<reference evidence="2" key="1">
    <citation type="submission" date="2013-07" db="EMBL/GenBank/DDBJ databases">
        <title>The Genome Sequence of Cryptococcus bestiolae CBS10118.</title>
        <authorList>
            <consortium name="The Broad Institute Genome Sequencing Platform"/>
            <person name="Cuomo C."/>
            <person name="Litvintseva A."/>
            <person name="Chen Y."/>
            <person name="Heitman J."/>
            <person name="Sun S."/>
            <person name="Springer D."/>
            <person name="Dromer F."/>
            <person name="Young S.K."/>
            <person name="Zeng Q."/>
            <person name="Gargeya S."/>
            <person name="Fitzgerald M."/>
            <person name="Abouelleil A."/>
            <person name="Alvarado L."/>
            <person name="Berlin A.M."/>
            <person name="Chapman S.B."/>
            <person name="Dewar J."/>
            <person name="Goldberg J."/>
            <person name="Griggs A."/>
            <person name="Gujja S."/>
            <person name="Hansen M."/>
            <person name="Howarth C."/>
            <person name="Imamovic A."/>
            <person name="Larimer J."/>
            <person name="McCowan C."/>
            <person name="Murphy C."/>
            <person name="Pearson M."/>
            <person name="Priest M."/>
            <person name="Roberts A."/>
            <person name="Saif S."/>
            <person name="Shea T."/>
            <person name="Sykes S."/>
            <person name="Wortman J."/>
            <person name="Nusbaum C."/>
            <person name="Birren B."/>
        </authorList>
    </citation>
    <scope>NUCLEOTIDE SEQUENCE [LARGE SCALE GENOMIC DNA]</scope>
    <source>
        <strain evidence="2">CBS 10118</strain>
    </source>
</reference>
<evidence type="ECO:0000313" key="2">
    <source>
        <dbReference type="EMBL" id="OCF27056.1"/>
    </source>
</evidence>
<sequence>MKFTLTTFVSLISLVVPLMAQGQEDSYSNPILVAKPDCQTMDQFESTFEKLCPVWIPPPTAIDGWYYDSTTFTRGGTDGNSPDYLATVNCLYTTRGGQKNVAFEIVQSLDGAIANEGI</sequence>
<dbReference type="AlphaFoldDB" id="A0A1B9G7Q7"/>
<evidence type="ECO:0000313" key="3">
    <source>
        <dbReference type="EMBL" id="WVW81202.1"/>
    </source>
</evidence>
<evidence type="ECO:0000256" key="1">
    <source>
        <dbReference type="SAM" id="SignalP"/>
    </source>
</evidence>
<keyword evidence="4" id="KW-1185">Reference proteome</keyword>
<proteinExistence type="predicted"/>
<dbReference type="VEuPathDB" id="FungiDB:I302_01891"/>
<evidence type="ECO:0000313" key="4">
    <source>
        <dbReference type="Proteomes" id="UP000092730"/>
    </source>
</evidence>
<dbReference type="Proteomes" id="UP000092730">
    <property type="component" value="Chromosome 2"/>
</dbReference>
<reference evidence="3" key="2">
    <citation type="submission" date="2013-07" db="EMBL/GenBank/DDBJ databases">
        <authorList>
            <consortium name="The Broad Institute Genome Sequencing Platform"/>
            <person name="Cuomo C."/>
            <person name="Litvintseva A."/>
            <person name="Chen Y."/>
            <person name="Heitman J."/>
            <person name="Sun S."/>
            <person name="Springer D."/>
            <person name="Dromer F."/>
            <person name="Young S.K."/>
            <person name="Zeng Q."/>
            <person name="Gargeya S."/>
            <person name="Fitzgerald M."/>
            <person name="Abouelleil A."/>
            <person name="Alvarado L."/>
            <person name="Berlin A.M."/>
            <person name="Chapman S.B."/>
            <person name="Dewar J."/>
            <person name="Goldberg J."/>
            <person name="Griggs A."/>
            <person name="Gujja S."/>
            <person name="Hansen M."/>
            <person name="Howarth C."/>
            <person name="Imamovic A."/>
            <person name="Larimer J."/>
            <person name="McCowan C."/>
            <person name="Murphy C."/>
            <person name="Pearson M."/>
            <person name="Priest M."/>
            <person name="Roberts A."/>
            <person name="Saif S."/>
            <person name="Shea T."/>
            <person name="Sykes S."/>
            <person name="Wortman J."/>
            <person name="Nusbaum C."/>
            <person name="Birren B."/>
        </authorList>
    </citation>
    <scope>NUCLEOTIDE SEQUENCE</scope>
    <source>
        <strain evidence="3">CBS 10118</strain>
    </source>
</reference>
<dbReference type="RefSeq" id="XP_019048126.1">
    <property type="nucleotide sequence ID" value="XM_019188564.1"/>
</dbReference>
<dbReference type="OrthoDB" id="2560978at2759"/>
<reference evidence="2" key="3">
    <citation type="submission" date="2014-01" db="EMBL/GenBank/DDBJ databases">
        <title>Evolution of pathogenesis and genome organization in the Tremellales.</title>
        <authorList>
            <person name="Cuomo C."/>
            <person name="Litvintseva A."/>
            <person name="Heitman J."/>
            <person name="Chen Y."/>
            <person name="Sun S."/>
            <person name="Springer D."/>
            <person name="Dromer F."/>
            <person name="Young S."/>
            <person name="Zeng Q."/>
            <person name="Chapman S."/>
            <person name="Gujja S."/>
            <person name="Saif S."/>
            <person name="Birren B."/>
        </authorList>
    </citation>
    <scope>NUCLEOTIDE SEQUENCE</scope>
    <source>
        <strain evidence="2">CBS 10118</strain>
    </source>
</reference>
<gene>
    <name evidence="2" type="ORF">I302_01891</name>
    <name evidence="3" type="ORF">I302_103193</name>
</gene>
<feature type="chain" id="PRO_5042334876" evidence="1">
    <location>
        <begin position="23"/>
        <end position="118"/>
    </location>
</feature>
<organism evidence="2">
    <name type="scientific">Kwoniella bestiolae CBS 10118</name>
    <dbReference type="NCBI Taxonomy" id="1296100"/>
    <lineage>
        <taxon>Eukaryota</taxon>
        <taxon>Fungi</taxon>
        <taxon>Dikarya</taxon>
        <taxon>Basidiomycota</taxon>
        <taxon>Agaricomycotina</taxon>
        <taxon>Tremellomycetes</taxon>
        <taxon>Tremellales</taxon>
        <taxon>Cryptococcaceae</taxon>
        <taxon>Kwoniella</taxon>
    </lineage>
</organism>
<dbReference type="EMBL" id="CP144542">
    <property type="protein sequence ID" value="WVW81202.1"/>
    <property type="molecule type" value="Genomic_DNA"/>
</dbReference>
<keyword evidence="1" id="KW-0732">Signal</keyword>
<reference evidence="3" key="4">
    <citation type="submission" date="2024-02" db="EMBL/GenBank/DDBJ databases">
        <title>Comparative genomics of Cryptococcus and Kwoniella reveals pathogenesis evolution and contrasting modes of karyotype evolution via chromosome fusion or intercentromeric recombination.</title>
        <authorList>
            <person name="Coelho M.A."/>
            <person name="David-Palma M."/>
            <person name="Shea T."/>
            <person name="Bowers K."/>
            <person name="McGinley-Smith S."/>
            <person name="Mohammad A.W."/>
            <person name="Gnirke A."/>
            <person name="Yurkov A.M."/>
            <person name="Nowrousian M."/>
            <person name="Sun S."/>
            <person name="Cuomo C.A."/>
            <person name="Heitman J."/>
        </authorList>
    </citation>
    <scope>NUCLEOTIDE SEQUENCE</scope>
    <source>
        <strain evidence="3">CBS 10118</strain>
    </source>
</reference>
<protein>
    <submittedName>
        <fullName evidence="2">Uncharacterized protein</fullName>
    </submittedName>
</protein>
<dbReference type="KEGG" id="kbi:30206290"/>